<accession>A0A918DZ64</accession>
<proteinExistence type="predicted"/>
<evidence type="ECO:0000313" key="3">
    <source>
        <dbReference type="Proteomes" id="UP000641932"/>
    </source>
</evidence>
<dbReference type="Proteomes" id="UP000641932">
    <property type="component" value="Unassembled WGS sequence"/>
</dbReference>
<reference evidence="2" key="2">
    <citation type="submission" date="2020-09" db="EMBL/GenBank/DDBJ databases">
        <authorList>
            <person name="Sun Q."/>
            <person name="Zhou Y."/>
        </authorList>
    </citation>
    <scope>NUCLEOTIDE SEQUENCE</scope>
    <source>
        <strain evidence="2">CGMCC 4.7201</strain>
    </source>
</reference>
<gene>
    <name evidence="2" type="ORF">GCM10012280_36030</name>
</gene>
<comment type="caution">
    <text evidence="2">The sequence shown here is derived from an EMBL/GenBank/DDBJ whole genome shotgun (WGS) entry which is preliminary data.</text>
</comment>
<keyword evidence="3" id="KW-1185">Reference proteome</keyword>
<feature type="region of interest" description="Disordered" evidence="1">
    <location>
        <begin position="1"/>
        <end position="36"/>
    </location>
</feature>
<organism evidence="2 3">
    <name type="scientific">Wenjunlia tyrosinilytica</name>
    <dbReference type="NCBI Taxonomy" id="1544741"/>
    <lineage>
        <taxon>Bacteria</taxon>
        <taxon>Bacillati</taxon>
        <taxon>Actinomycetota</taxon>
        <taxon>Actinomycetes</taxon>
        <taxon>Kitasatosporales</taxon>
        <taxon>Streptomycetaceae</taxon>
        <taxon>Wenjunlia</taxon>
    </lineage>
</organism>
<name>A0A918DZ64_9ACTN</name>
<feature type="compositionally biased region" description="Gly residues" evidence="1">
    <location>
        <begin position="1"/>
        <end position="10"/>
    </location>
</feature>
<protein>
    <submittedName>
        <fullName evidence="2">Uncharacterized protein</fullName>
    </submittedName>
</protein>
<evidence type="ECO:0000313" key="2">
    <source>
        <dbReference type="EMBL" id="GGO90449.1"/>
    </source>
</evidence>
<reference evidence="2" key="1">
    <citation type="journal article" date="2014" name="Int. J. Syst. Evol. Microbiol.">
        <title>Complete genome sequence of Corynebacterium casei LMG S-19264T (=DSM 44701T), isolated from a smear-ripened cheese.</title>
        <authorList>
            <consortium name="US DOE Joint Genome Institute (JGI-PGF)"/>
            <person name="Walter F."/>
            <person name="Albersmeier A."/>
            <person name="Kalinowski J."/>
            <person name="Ruckert C."/>
        </authorList>
    </citation>
    <scope>NUCLEOTIDE SEQUENCE</scope>
    <source>
        <strain evidence="2">CGMCC 4.7201</strain>
    </source>
</reference>
<evidence type="ECO:0000256" key="1">
    <source>
        <dbReference type="SAM" id="MobiDB-lite"/>
    </source>
</evidence>
<dbReference type="EMBL" id="BMMS01000014">
    <property type="protein sequence ID" value="GGO90449.1"/>
    <property type="molecule type" value="Genomic_DNA"/>
</dbReference>
<dbReference type="AlphaFoldDB" id="A0A918DZ64"/>
<sequence length="112" mass="11790">MPVGGGGRGRTAGRQACVPRRAPRHPWRDGTPDPATGCIVDGGLTVDGTILDIIDGSAQDGEFAETGVRNRHLHSRLAQGLPVIRGSRAVAAFETADRPRRARSALHSSGFL</sequence>